<feature type="transmembrane region" description="Helical" evidence="2">
    <location>
        <begin position="174"/>
        <end position="196"/>
    </location>
</feature>
<feature type="transmembrane region" description="Helical" evidence="2">
    <location>
        <begin position="315"/>
        <end position="335"/>
    </location>
</feature>
<proteinExistence type="predicted"/>
<dbReference type="EMBL" id="MHVS01000005">
    <property type="protein sequence ID" value="OHA96356.1"/>
    <property type="molecule type" value="Genomic_DNA"/>
</dbReference>
<protein>
    <recommendedName>
        <fullName evidence="5">TrbL/VirB6 plasmid conjugal transfer protein</fullName>
    </recommendedName>
</protein>
<gene>
    <name evidence="3" type="ORF">A3D49_00480</name>
</gene>
<evidence type="ECO:0008006" key="5">
    <source>
        <dbReference type="Google" id="ProtNLM"/>
    </source>
</evidence>
<comment type="caution">
    <text evidence="3">The sequence shown here is derived from an EMBL/GenBank/DDBJ whole genome shotgun (WGS) entry which is preliminary data.</text>
</comment>
<sequence>MNPYFKKLTVFLLVLSFVFGVSGIVSSKKASAINTVEQCMAEMLAAAKQAGKNMTEDEARANCQKLIDDAVKQAGGGGSLFDLLQPAEWVAKAAGALASGILLPLAGWLTWFSGMLLNYVIKYTVVDMKANLDVDAVNNIWKTIRDLGNMGFIFVLLYAAIQTILGIGKNTKDLIVRVVVVAILINFSLFFTKFVIDIANVLAITLYDAAAHGALADNLNSGLANSLMEPLGLQSIWNAQGSLTGYTLLIAGVMGTVVSLIAAFVFFAISILFVIRFVVLLFVLALSPIAFLSFVLPELKKYRDQWWGALSGQAFFAPIYFLLTWIVIAIARGILMPLRPGSMADVIAAQAGKSVPDPSSVGIFVNYAMVITLLIASLVIAKEWANKAGGGINKLTGWATGFAGGATLGAAGRFGRGTVGRAGSLLTENEWLKEKAPTSRMARLALATGKKTAGASFDLRGTGLSSQLDAGKAQKGGFAADLKKKVDTEKKYADETFKPSELMVAQAERDLGQAKKTGTPADIAAAQAKLDKINGASEDTLRQRKIKELRATGKSKKEARILVDEQEDKYLQEVNRLTTSGMGQEDAEKDAQSRGFVTFKAIEGLTNTRKGAYAKTVEEQKVKIPFTQKAIPFAITGRLGMFGPVKKENKLAANAIRKSMKEKKPGEKIAEEIEKQARESSDESGATPTPPTTPTTPPPAAGPTTP</sequence>
<evidence type="ECO:0000313" key="4">
    <source>
        <dbReference type="Proteomes" id="UP000177279"/>
    </source>
</evidence>
<evidence type="ECO:0000256" key="1">
    <source>
        <dbReference type="SAM" id="MobiDB-lite"/>
    </source>
</evidence>
<feature type="compositionally biased region" description="Pro residues" evidence="1">
    <location>
        <begin position="688"/>
        <end position="706"/>
    </location>
</feature>
<evidence type="ECO:0000313" key="3">
    <source>
        <dbReference type="EMBL" id="OHA96356.1"/>
    </source>
</evidence>
<reference evidence="3 4" key="1">
    <citation type="journal article" date="2016" name="Nat. Commun.">
        <title>Thousands of microbial genomes shed light on interconnected biogeochemical processes in an aquifer system.</title>
        <authorList>
            <person name="Anantharaman K."/>
            <person name="Brown C.T."/>
            <person name="Hug L.A."/>
            <person name="Sharon I."/>
            <person name="Castelle C.J."/>
            <person name="Probst A.J."/>
            <person name="Thomas B.C."/>
            <person name="Singh A."/>
            <person name="Wilkins M.J."/>
            <person name="Karaoz U."/>
            <person name="Brodie E.L."/>
            <person name="Williams K.H."/>
            <person name="Hubbard S.S."/>
            <person name="Banfield J.F."/>
        </authorList>
    </citation>
    <scope>NUCLEOTIDE SEQUENCE [LARGE SCALE GENOMIC DNA]</scope>
</reference>
<feature type="transmembrane region" description="Helical" evidence="2">
    <location>
        <begin position="89"/>
        <end position="112"/>
    </location>
</feature>
<feature type="compositionally biased region" description="Basic and acidic residues" evidence="1">
    <location>
        <begin position="662"/>
        <end position="681"/>
    </location>
</feature>
<feature type="region of interest" description="Disordered" evidence="1">
    <location>
        <begin position="656"/>
        <end position="706"/>
    </location>
</feature>
<accession>A0A1G2TGC9</accession>
<name>A0A1G2TGC9_9BACT</name>
<feature type="transmembrane region" description="Helical" evidence="2">
    <location>
        <begin position="243"/>
        <end position="267"/>
    </location>
</feature>
<dbReference type="AlphaFoldDB" id="A0A1G2TGC9"/>
<feature type="transmembrane region" description="Helical" evidence="2">
    <location>
        <begin position="273"/>
        <end position="295"/>
    </location>
</feature>
<keyword evidence="2" id="KW-0812">Transmembrane</keyword>
<feature type="transmembrane region" description="Helical" evidence="2">
    <location>
        <begin position="361"/>
        <end position="381"/>
    </location>
</feature>
<dbReference type="Proteomes" id="UP000177279">
    <property type="component" value="Unassembled WGS sequence"/>
</dbReference>
<keyword evidence="2" id="KW-0472">Membrane</keyword>
<keyword evidence="2" id="KW-1133">Transmembrane helix</keyword>
<feature type="transmembrane region" description="Helical" evidence="2">
    <location>
        <begin position="147"/>
        <end position="168"/>
    </location>
</feature>
<organism evidence="3 4">
    <name type="scientific">Candidatus Zambryskibacteria bacterium RIFCSPHIGHO2_02_FULL_43_37</name>
    <dbReference type="NCBI Taxonomy" id="1802749"/>
    <lineage>
        <taxon>Bacteria</taxon>
        <taxon>Candidatus Zambryskiibacteriota</taxon>
    </lineage>
</organism>
<evidence type="ECO:0000256" key="2">
    <source>
        <dbReference type="SAM" id="Phobius"/>
    </source>
</evidence>